<evidence type="ECO:0000313" key="3">
    <source>
        <dbReference type="EMBL" id="PAB32797.1"/>
    </source>
</evidence>
<comment type="caution">
    <text evidence="3">The sequence shown here is derived from an EMBL/GenBank/DDBJ whole genome shotgun (WGS) entry which is preliminary data.</text>
</comment>
<reference evidence="4 6" key="2">
    <citation type="submission" date="2018-08" db="EMBL/GenBank/DDBJ databases">
        <title>Recombination of ecologically and evolutionarily significant loci maintains genetic cohesion in the Pseudomonas syringae species complex.</title>
        <authorList>
            <person name="Dillon M."/>
            <person name="Thakur S."/>
            <person name="Almeida R.N.D."/>
            <person name="Weir B.S."/>
            <person name="Guttman D.S."/>
        </authorList>
    </citation>
    <scope>NUCLEOTIDE SEQUENCE [LARGE SCALE GENOMIC DNA]</scope>
    <source>
        <strain evidence="4 6">ICMP 13786</strain>
    </source>
</reference>
<evidence type="ECO:0000313" key="6">
    <source>
        <dbReference type="Proteomes" id="UP000268636"/>
    </source>
</evidence>
<evidence type="ECO:0000313" key="5">
    <source>
        <dbReference type="Proteomes" id="UP000216306"/>
    </source>
</evidence>
<dbReference type="Proteomes" id="UP000268636">
    <property type="component" value="Unassembled WGS sequence"/>
</dbReference>
<gene>
    <name evidence="4" type="ORF">ALP42_02548</name>
    <name evidence="3" type="ORF">CC205_13450</name>
</gene>
<evidence type="ECO:0000313" key="4">
    <source>
        <dbReference type="EMBL" id="RMT72211.1"/>
    </source>
</evidence>
<sequence length="255" mass="28594">MNDQSKPMYCRRCQSHGPQDPKDFNFDWITCFKCAAAPQPPALGGEPEAFGYWLHPEGKVDVGIFDRGIDQWTRENCAVIELIDRAHLAPLQAENAQLRILSADQALNLKRVKRDYVELKAELGQLKARCDELEALLPKYQRGSTGLSGEVERLTLVAREAAISSAHRYSYMPALPEDAQNWTPHEWVLEAMRRVELEALSKPAGSEPDLDSPIEPPEATQDCHDDDLGDGEAERMQRKATNENTAYDGFDNGVD</sequence>
<dbReference type="Proteomes" id="UP000216306">
    <property type="component" value="Unassembled WGS sequence"/>
</dbReference>
<feature type="coiled-coil region" evidence="1">
    <location>
        <begin position="109"/>
        <end position="136"/>
    </location>
</feature>
<accession>A0A267KCW6</accession>
<name>A0A267KCW6_PSESS</name>
<keyword evidence="1" id="KW-0175">Coiled coil</keyword>
<reference evidence="3 5" key="1">
    <citation type="submission" date="2017-05" db="EMBL/GenBank/DDBJ databases">
        <title>Comparative genomic of Pseudomonas savastanoi pathovars.</title>
        <authorList>
            <person name="Pintado A."/>
            <person name="Moreno-Perez A."/>
            <person name="Caballo-Ponce E."/>
            <person name="Murillo J."/>
            <person name="Bardaji L."/>
            <person name="Cerboneschi M."/>
            <person name="Rodriguez-Palenzuela P."/>
            <person name="Ramos C."/>
            <person name="Tegli S."/>
        </authorList>
    </citation>
    <scope>NUCLEOTIDE SEQUENCE [LARGE SCALE GENOMIC DNA]</scope>
    <source>
        <strain evidence="3 5">ESC 23</strain>
    </source>
</reference>
<organism evidence="3 5">
    <name type="scientific">Pseudomonas savastanoi pv. nerii</name>
    <dbReference type="NCBI Taxonomy" id="360921"/>
    <lineage>
        <taxon>Bacteria</taxon>
        <taxon>Pseudomonadati</taxon>
        <taxon>Pseudomonadota</taxon>
        <taxon>Gammaproteobacteria</taxon>
        <taxon>Pseudomonadales</taxon>
        <taxon>Pseudomonadaceae</taxon>
        <taxon>Pseudomonas</taxon>
    </lineage>
</organism>
<evidence type="ECO:0000256" key="1">
    <source>
        <dbReference type="SAM" id="Coils"/>
    </source>
</evidence>
<dbReference type="EMBL" id="RBTN01000250">
    <property type="protein sequence ID" value="RMT72211.1"/>
    <property type="molecule type" value="Genomic_DNA"/>
</dbReference>
<dbReference type="RefSeq" id="WP_031595336.1">
    <property type="nucleotide sequence ID" value="NZ_NIAY01000061.1"/>
</dbReference>
<dbReference type="AlphaFoldDB" id="A0A267KCW6"/>
<evidence type="ECO:0000256" key="2">
    <source>
        <dbReference type="SAM" id="MobiDB-lite"/>
    </source>
</evidence>
<protein>
    <submittedName>
        <fullName evidence="3">Uncharacterized protein</fullName>
    </submittedName>
</protein>
<proteinExistence type="predicted"/>
<dbReference type="EMBL" id="NIAY01000061">
    <property type="protein sequence ID" value="PAB32797.1"/>
    <property type="molecule type" value="Genomic_DNA"/>
</dbReference>
<feature type="compositionally biased region" description="Basic and acidic residues" evidence="2">
    <location>
        <begin position="232"/>
        <end position="241"/>
    </location>
</feature>
<feature type="region of interest" description="Disordered" evidence="2">
    <location>
        <begin position="201"/>
        <end position="255"/>
    </location>
</feature>